<accession>A0A0F9SP32</accession>
<gene>
    <name evidence="2" type="ORF">LCGC14_0494560</name>
</gene>
<reference evidence="2" key="1">
    <citation type="journal article" date="2015" name="Nature">
        <title>Complex archaea that bridge the gap between prokaryotes and eukaryotes.</title>
        <authorList>
            <person name="Spang A."/>
            <person name="Saw J.H."/>
            <person name="Jorgensen S.L."/>
            <person name="Zaremba-Niedzwiedzka K."/>
            <person name="Martijn J."/>
            <person name="Lind A.E."/>
            <person name="van Eijk R."/>
            <person name="Schleper C."/>
            <person name="Guy L."/>
            <person name="Ettema T.J."/>
        </authorList>
    </citation>
    <scope>NUCLEOTIDE SEQUENCE</scope>
</reference>
<keyword evidence="1" id="KW-1133">Transmembrane helix</keyword>
<feature type="transmembrane region" description="Helical" evidence="1">
    <location>
        <begin position="20"/>
        <end position="41"/>
    </location>
</feature>
<protein>
    <submittedName>
        <fullName evidence="2">Uncharacterized protein</fullName>
    </submittedName>
</protein>
<name>A0A0F9SP32_9ZZZZ</name>
<dbReference type="AlphaFoldDB" id="A0A0F9SP32"/>
<comment type="caution">
    <text evidence="2">The sequence shown here is derived from an EMBL/GenBank/DDBJ whole genome shotgun (WGS) entry which is preliminary data.</text>
</comment>
<dbReference type="EMBL" id="LAZR01000566">
    <property type="protein sequence ID" value="KKN64162.1"/>
    <property type="molecule type" value="Genomic_DNA"/>
</dbReference>
<evidence type="ECO:0000256" key="1">
    <source>
        <dbReference type="SAM" id="Phobius"/>
    </source>
</evidence>
<organism evidence="2">
    <name type="scientific">marine sediment metagenome</name>
    <dbReference type="NCBI Taxonomy" id="412755"/>
    <lineage>
        <taxon>unclassified sequences</taxon>
        <taxon>metagenomes</taxon>
        <taxon>ecological metagenomes</taxon>
    </lineage>
</organism>
<keyword evidence="1" id="KW-0472">Membrane</keyword>
<evidence type="ECO:0000313" key="2">
    <source>
        <dbReference type="EMBL" id="KKN64162.1"/>
    </source>
</evidence>
<sequence length="44" mass="4311">MTDPFIDGIFPFDLPIGLGTASLGIPLLVAGGVLGLIGGIIGSD</sequence>
<proteinExistence type="predicted"/>
<keyword evidence="1" id="KW-0812">Transmembrane</keyword>